<dbReference type="Pfam" id="PF13417">
    <property type="entry name" value="GST_N_3"/>
    <property type="match status" value="1"/>
</dbReference>
<evidence type="ECO:0000259" key="1">
    <source>
        <dbReference type="PROSITE" id="PS50404"/>
    </source>
</evidence>
<dbReference type="CDD" id="cd00570">
    <property type="entry name" value="GST_N_family"/>
    <property type="match status" value="1"/>
</dbReference>
<dbReference type="SUPFAM" id="SSF52833">
    <property type="entry name" value="Thioredoxin-like"/>
    <property type="match status" value="1"/>
</dbReference>
<dbReference type="CDD" id="cd03205">
    <property type="entry name" value="GST_C_6"/>
    <property type="match status" value="1"/>
</dbReference>
<feature type="domain" description="GST N-terminal" evidence="1">
    <location>
        <begin position="1"/>
        <end position="78"/>
    </location>
</feature>
<sequence>MRLIGMLDSPYVRRVAISLTLLDLPYVHEPLSVFRHYGAFAAVNPVVKAPTLVTDEGIVLMDSTLILEHAERLADPQLSLVPTELATHARAQRMIGLALAACEKTVQIVYEHELRPAEKRHQPWIDRVRGQLLAAYGLLEAEIAAREGWLLAERPLQADVSTAVAWTFSRNLLPDLIRGSDFPALAAFASRAEDLQAFRATPHDG</sequence>
<reference evidence="2 3" key="1">
    <citation type="submission" date="2017-08" db="EMBL/GenBank/DDBJ databases">
        <title>Infants hospitalized years apart are colonized by the same room-sourced microbial strains.</title>
        <authorList>
            <person name="Brooks B."/>
            <person name="Olm M.R."/>
            <person name="Firek B.A."/>
            <person name="Baker R."/>
            <person name="Thomas B.C."/>
            <person name="Morowitz M.J."/>
            <person name="Banfield J.F."/>
        </authorList>
    </citation>
    <scope>NUCLEOTIDE SEQUENCE [LARGE SCALE GENOMIC DNA]</scope>
    <source>
        <strain evidence="2">S2_005_001_R2_27</strain>
    </source>
</reference>
<dbReference type="InterPro" id="IPR036249">
    <property type="entry name" value="Thioredoxin-like_sf"/>
</dbReference>
<dbReference type="Proteomes" id="UP000248887">
    <property type="component" value="Unassembled WGS sequence"/>
</dbReference>
<gene>
    <name evidence="2" type="ORF">DI549_15335</name>
</gene>
<name>A0A2W5SE50_ANCNO</name>
<dbReference type="EMBL" id="QFQD01000053">
    <property type="protein sequence ID" value="PZQ81067.1"/>
    <property type="molecule type" value="Genomic_DNA"/>
</dbReference>
<dbReference type="PANTHER" id="PTHR44051:SF8">
    <property type="entry name" value="GLUTATHIONE S-TRANSFERASE GSTA"/>
    <property type="match status" value="1"/>
</dbReference>
<evidence type="ECO:0000313" key="2">
    <source>
        <dbReference type="EMBL" id="PZQ81067.1"/>
    </source>
</evidence>
<accession>A0A2W5SE50</accession>
<keyword evidence="2" id="KW-0808">Transferase</keyword>
<dbReference type="InterPro" id="IPR004045">
    <property type="entry name" value="Glutathione_S-Trfase_N"/>
</dbReference>
<dbReference type="AlphaFoldDB" id="A0A2W5SE50"/>
<dbReference type="SUPFAM" id="SSF47616">
    <property type="entry name" value="GST C-terminal domain-like"/>
    <property type="match status" value="1"/>
</dbReference>
<comment type="caution">
    <text evidence="2">The sequence shown here is derived from an EMBL/GenBank/DDBJ whole genome shotgun (WGS) entry which is preliminary data.</text>
</comment>
<dbReference type="Gene3D" id="1.20.1050.10">
    <property type="match status" value="1"/>
</dbReference>
<organism evidence="2 3">
    <name type="scientific">Ancylobacter novellus</name>
    <name type="common">Thiobacillus novellus</name>
    <dbReference type="NCBI Taxonomy" id="921"/>
    <lineage>
        <taxon>Bacteria</taxon>
        <taxon>Pseudomonadati</taxon>
        <taxon>Pseudomonadota</taxon>
        <taxon>Alphaproteobacteria</taxon>
        <taxon>Hyphomicrobiales</taxon>
        <taxon>Xanthobacteraceae</taxon>
        <taxon>Ancylobacter</taxon>
    </lineage>
</organism>
<evidence type="ECO:0000313" key="3">
    <source>
        <dbReference type="Proteomes" id="UP000248887"/>
    </source>
</evidence>
<dbReference type="Pfam" id="PF13410">
    <property type="entry name" value="GST_C_2"/>
    <property type="match status" value="1"/>
</dbReference>
<dbReference type="Gene3D" id="3.40.30.10">
    <property type="entry name" value="Glutaredoxin"/>
    <property type="match status" value="1"/>
</dbReference>
<dbReference type="PANTHER" id="PTHR44051">
    <property type="entry name" value="GLUTATHIONE S-TRANSFERASE-RELATED"/>
    <property type="match status" value="1"/>
</dbReference>
<dbReference type="InterPro" id="IPR036282">
    <property type="entry name" value="Glutathione-S-Trfase_C_sf"/>
</dbReference>
<proteinExistence type="predicted"/>
<dbReference type="GO" id="GO:0016740">
    <property type="term" value="F:transferase activity"/>
    <property type="evidence" value="ECO:0007669"/>
    <property type="project" value="UniProtKB-KW"/>
</dbReference>
<protein>
    <submittedName>
        <fullName evidence="2">Glutathione S-transferase</fullName>
    </submittedName>
</protein>
<dbReference type="PROSITE" id="PS50404">
    <property type="entry name" value="GST_NTER"/>
    <property type="match status" value="1"/>
</dbReference>